<dbReference type="Proteomes" id="UP000269692">
    <property type="component" value="Unassembled WGS sequence"/>
</dbReference>
<dbReference type="GO" id="GO:0016887">
    <property type="term" value="F:ATP hydrolysis activity"/>
    <property type="evidence" value="ECO:0007669"/>
    <property type="project" value="InterPro"/>
</dbReference>
<dbReference type="InterPro" id="IPR027417">
    <property type="entry name" value="P-loop_NTPase"/>
</dbReference>
<dbReference type="GO" id="GO:0015807">
    <property type="term" value="P:L-amino acid transport"/>
    <property type="evidence" value="ECO:0007669"/>
    <property type="project" value="TreeGrafter"/>
</dbReference>
<name>A0A3L7A2E1_9HYPH</name>
<sequence length="235" mass="25445">MTGAITFENLHAFYGQSEILHGVNMQVEAGSVACLLGLNGMGKTTTLRAAMGLVDRTEGRILLDGKELGGPTFRRSQMGITLVPEDRKVFANLSVRENLEVARAMAPRDAAFDIAAAVEIFPRLGERMEQKAGTLSGGEQQMLVVARAMLVNPRYMMLDEPTEGLAPTYVEAIRQSIEVARGRGIGIILVEQSLPLALAVGDHFHIMENGQIVRSFTRAEALAEPAAIERLLTVS</sequence>
<dbReference type="OrthoDB" id="9776369at2"/>
<dbReference type="PROSITE" id="PS50893">
    <property type="entry name" value="ABC_TRANSPORTER_2"/>
    <property type="match status" value="1"/>
</dbReference>
<dbReference type="EMBL" id="RCTF01000020">
    <property type="protein sequence ID" value="RLP74178.1"/>
    <property type="molecule type" value="Genomic_DNA"/>
</dbReference>
<evidence type="ECO:0000256" key="3">
    <source>
        <dbReference type="ARBA" id="ARBA00022741"/>
    </source>
</evidence>
<comment type="similarity">
    <text evidence="1">Belongs to the ABC transporter superfamily.</text>
</comment>
<protein>
    <submittedName>
        <fullName evidence="7">ABC transporter ATP-binding protein</fullName>
    </submittedName>
</protein>
<dbReference type="RefSeq" id="WP_121624958.1">
    <property type="nucleotide sequence ID" value="NZ_JACIIW010000007.1"/>
</dbReference>
<evidence type="ECO:0000313" key="7">
    <source>
        <dbReference type="EMBL" id="RLP74178.1"/>
    </source>
</evidence>
<dbReference type="PROSITE" id="PS00211">
    <property type="entry name" value="ABC_TRANSPORTER_1"/>
    <property type="match status" value="1"/>
</dbReference>
<dbReference type="GO" id="GO:0015658">
    <property type="term" value="F:branched-chain amino acid transmembrane transporter activity"/>
    <property type="evidence" value="ECO:0007669"/>
    <property type="project" value="TreeGrafter"/>
</dbReference>
<dbReference type="InterPro" id="IPR003593">
    <property type="entry name" value="AAA+_ATPase"/>
</dbReference>
<dbReference type="Gene3D" id="3.40.50.300">
    <property type="entry name" value="P-loop containing nucleotide triphosphate hydrolases"/>
    <property type="match status" value="1"/>
</dbReference>
<keyword evidence="5" id="KW-0029">Amino-acid transport</keyword>
<reference evidence="7 8" key="1">
    <citation type="submission" date="2018-10" db="EMBL/GenBank/DDBJ databases">
        <title>Xanthobacter tagetidis genome sequencing and assembly.</title>
        <authorList>
            <person name="Maclea K.S."/>
            <person name="Goen A.E."/>
            <person name="Fatima S.A."/>
        </authorList>
    </citation>
    <scope>NUCLEOTIDE SEQUENCE [LARGE SCALE GENOMIC DNA]</scope>
    <source>
        <strain evidence="7 8">ATCC 700314</strain>
    </source>
</reference>
<evidence type="ECO:0000256" key="2">
    <source>
        <dbReference type="ARBA" id="ARBA00022448"/>
    </source>
</evidence>
<keyword evidence="2" id="KW-0813">Transport</keyword>
<dbReference type="InterPro" id="IPR017871">
    <property type="entry name" value="ABC_transporter-like_CS"/>
</dbReference>
<evidence type="ECO:0000259" key="6">
    <source>
        <dbReference type="PROSITE" id="PS50893"/>
    </source>
</evidence>
<dbReference type="Pfam" id="PF00005">
    <property type="entry name" value="ABC_tran"/>
    <property type="match status" value="1"/>
</dbReference>
<dbReference type="GO" id="GO:0005524">
    <property type="term" value="F:ATP binding"/>
    <property type="evidence" value="ECO:0007669"/>
    <property type="project" value="UniProtKB-KW"/>
</dbReference>
<feature type="domain" description="ABC transporter" evidence="6">
    <location>
        <begin position="5"/>
        <end position="234"/>
    </location>
</feature>
<evidence type="ECO:0000256" key="1">
    <source>
        <dbReference type="ARBA" id="ARBA00005417"/>
    </source>
</evidence>
<dbReference type="AlphaFoldDB" id="A0A3L7A2E1"/>
<comment type="caution">
    <text evidence="7">The sequence shown here is derived from an EMBL/GenBank/DDBJ whole genome shotgun (WGS) entry which is preliminary data.</text>
</comment>
<dbReference type="InterPro" id="IPR052156">
    <property type="entry name" value="BCAA_Transport_ATP-bd_LivF"/>
</dbReference>
<dbReference type="PANTHER" id="PTHR43820">
    <property type="entry name" value="HIGH-AFFINITY BRANCHED-CHAIN AMINO ACID TRANSPORT ATP-BINDING PROTEIN LIVF"/>
    <property type="match status" value="1"/>
</dbReference>
<dbReference type="InterPro" id="IPR003439">
    <property type="entry name" value="ABC_transporter-like_ATP-bd"/>
</dbReference>
<gene>
    <name evidence="7" type="ORF">D9R14_19135</name>
</gene>
<dbReference type="CDD" id="cd03224">
    <property type="entry name" value="ABC_TM1139_LivF_branched"/>
    <property type="match status" value="1"/>
</dbReference>
<dbReference type="SMART" id="SM00382">
    <property type="entry name" value="AAA"/>
    <property type="match status" value="1"/>
</dbReference>
<evidence type="ECO:0000313" key="8">
    <source>
        <dbReference type="Proteomes" id="UP000269692"/>
    </source>
</evidence>
<organism evidence="7 8">
    <name type="scientific">Xanthobacter tagetidis</name>
    <dbReference type="NCBI Taxonomy" id="60216"/>
    <lineage>
        <taxon>Bacteria</taxon>
        <taxon>Pseudomonadati</taxon>
        <taxon>Pseudomonadota</taxon>
        <taxon>Alphaproteobacteria</taxon>
        <taxon>Hyphomicrobiales</taxon>
        <taxon>Xanthobacteraceae</taxon>
        <taxon>Xanthobacter</taxon>
    </lineage>
</organism>
<dbReference type="PANTHER" id="PTHR43820:SF4">
    <property type="entry name" value="HIGH-AFFINITY BRANCHED-CHAIN AMINO ACID TRANSPORT ATP-BINDING PROTEIN LIVF"/>
    <property type="match status" value="1"/>
</dbReference>
<keyword evidence="3" id="KW-0547">Nucleotide-binding</keyword>
<dbReference type="SUPFAM" id="SSF52540">
    <property type="entry name" value="P-loop containing nucleoside triphosphate hydrolases"/>
    <property type="match status" value="1"/>
</dbReference>
<proteinExistence type="inferred from homology"/>
<evidence type="ECO:0000256" key="5">
    <source>
        <dbReference type="ARBA" id="ARBA00022970"/>
    </source>
</evidence>
<keyword evidence="4 7" id="KW-0067">ATP-binding</keyword>
<accession>A0A3L7A2E1</accession>
<keyword evidence="8" id="KW-1185">Reference proteome</keyword>
<evidence type="ECO:0000256" key="4">
    <source>
        <dbReference type="ARBA" id="ARBA00022840"/>
    </source>
</evidence>